<evidence type="ECO:0008006" key="3">
    <source>
        <dbReference type="Google" id="ProtNLM"/>
    </source>
</evidence>
<dbReference type="InterPro" id="IPR024213">
    <property type="entry name" value="DUF3822"/>
</dbReference>
<dbReference type="Gene3D" id="3.30.420.260">
    <property type="match status" value="1"/>
</dbReference>
<sequence>MAKTVTNTHTEFHCDKLDVSNTSGLSLLFYPQRLIVLAKNQNGSVIGVNDYPFVEEKELEMILQKDLFISARGNHCNTTLYVYSPDFCLVPSVLFDAEKINTYLNFSTDVTGKDTFYSNLNEDQLVVVGGIDTTTLAIFGRYAKNLTLRHGSSLAVTYLLGEKPQMLNQELAVVIEDHEIYIAGFTNKELRFFNRFDVRNNQEFLKYSFSVLHQLAFDRMHCKITLYGNLEEINVQEPVLKKYFKNIEITAPKSIQNYLPGAESFRETKKLEAFWAS</sequence>
<evidence type="ECO:0000313" key="2">
    <source>
        <dbReference type="Proteomes" id="UP000647339"/>
    </source>
</evidence>
<name>A0ABQ1UFE1_9BACT</name>
<dbReference type="Pfam" id="PF12864">
    <property type="entry name" value="DUF3822"/>
    <property type="match status" value="1"/>
</dbReference>
<comment type="caution">
    <text evidence="1">The sequence shown here is derived from an EMBL/GenBank/DDBJ whole genome shotgun (WGS) entry which is preliminary data.</text>
</comment>
<gene>
    <name evidence="1" type="ORF">GCM10011339_02130</name>
</gene>
<proteinExistence type="predicted"/>
<dbReference type="RefSeq" id="WP_137402547.1">
    <property type="nucleotide sequence ID" value="NZ_BMIU01000001.1"/>
</dbReference>
<reference evidence="2" key="1">
    <citation type="journal article" date="2019" name="Int. J. Syst. Evol. Microbiol.">
        <title>The Global Catalogue of Microorganisms (GCM) 10K type strain sequencing project: providing services to taxonomists for standard genome sequencing and annotation.</title>
        <authorList>
            <consortium name="The Broad Institute Genomics Platform"/>
            <consortium name="The Broad Institute Genome Sequencing Center for Infectious Disease"/>
            <person name="Wu L."/>
            <person name="Ma J."/>
        </authorList>
    </citation>
    <scope>NUCLEOTIDE SEQUENCE [LARGE SCALE GENOMIC DNA]</scope>
    <source>
        <strain evidence="2">CGMCC 1.15407</strain>
    </source>
</reference>
<keyword evidence="2" id="KW-1185">Reference proteome</keyword>
<dbReference type="Gene3D" id="3.30.420.250">
    <property type="match status" value="1"/>
</dbReference>
<dbReference type="CDD" id="cd24013">
    <property type="entry name" value="ASKHA_ATPase_BT3980-like"/>
    <property type="match status" value="1"/>
</dbReference>
<evidence type="ECO:0000313" key="1">
    <source>
        <dbReference type="EMBL" id="GGF17780.1"/>
    </source>
</evidence>
<protein>
    <recommendedName>
        <fullName evidence="3">DUF3822 family protein</fullName>
    </recommendedName>
</protein>
<accession>A0ABQ1UFE1</accession>
<organism evidence="1 2">
    <name type="scientific">Echinicola rosea</name>
    <dbReference type="NCBI Taxonomy" id="1807691"/>
    <lineage>
        <taxon>Bacteria</taxon>
        <taxon>Pseudomonadati</taxon>
        <taxon>Bacteroidota</taxon>
        <taxon>Cytophagia</taxon>
        <taxon>Cytophagales</taxon>
        <taxon>Cyclobacteriaceae</taxon>
        <taxon>Echinicola</taxon>
    </lineage>
</organism>
<dbReference type="EMBL" id="BMIU01000001">
    <property type="protein sequence ID" value="GGF17780.1"/>
    <property type="molecule type" value="Genomic_DNA"/>
</dbReference>
<dbReference type="Proteomes" id="UP000647339">
    <property type="component" value="Unassembled WGS sequence"/>
</dbReference>